<dbReference type="EMBL" id="JABTTE010000033">
    <property type="protein sequence ID" value="NSL53252.1"/>
    <property type="molecule type" value="Genomic_DNA"/>
</dbReference>
<keyword evidence="3" id="KW-0732">Signal</keyword>
<dbReference type="SMART" id="SM00228">
    <property type="entry name" value="PDZ"/>
    <property type="match status" value="1"/>
</dbReference>
<keyword evidence="2 6" id="KW-0645">Protease</keyword>
<comment type="similarity">
    <text evidence="1 6">Belongs to the peptidase S41A family.</text>
</comment>
<sequence length="660" mass="72677">MRRLSLLERKNLWALFLFSLVFLSLQTSVFADDIDEVRDLLKEGYYVPLSEKVLNKATIDEIFEELDPYTVYFTKEEFEELIKEIDMNYVGIGIIGEEHEDGVKVVHLFESGAAIHTDLQLDDIIIEVNGTSLKGKTIVEAQKLLVGEPGTKAHLKVYRPSTKKTFTIDVIRKETEIAPTVESAWLGGDIGYLRLNSFNKESVSELKKAMKSVGQVKGWIFDIRDNGGGYLDAAQDVAGLFPGVEIALIVRGQDLGTKLVLANKQNPQLTKPIIMLVNSDSASASEILAGAVQDEGAARLYGQTTYGKGLAQAVFELSSGNYVKMTVAEFFTPRGNVIEGVGIIPDVETEIGEELAIAHRDLLLMEEDFVELSGEKFQKKVPRNVSIGIRLDGIFSVQALGEKISLIELGGKNVAIDVVPTAFDQFMIKPKNLLDANSRYLLMIDSGAQDYVIEFETSDKIEKEEKEVNFADIKIGDFFAGPAIVLHNEGLLKGIGQNQFGPYAGVTREQAAVFFARILDLHTDEVEDPGFKDVQPGSYYYSSVAAVKKLGIMQGKSKDRFGTGDVLTRGEMAALLVRAFQLENVKNGNGGEAVLPFVDVKKSAFYNDILKIYQAGLASGTTKTTFSPEKTVTRGEFVTFLYRTIVKEKGGTEFAVLSVE</sequence>
<dbReference type="InterPro" id="IPR036034">
    <property type="entry name" value="PDZ_sf"/>
</dbReference>
<evidence type="ECO:0000256" key="4">
    <source>
        <dbReference type="ARBA" id="ARBA00022801"/>
    </source>
</evidence>
<dbReference type="PROSITE" id="PS51272">
    <property type="entry name" value="SLH"/>
    <property type="match status" value="3"/>
</dbReference>
<evidence type="ECO:0000256" key="3">
    <source>
        <dbReference type="ARBA" id="ARBA00022729"/>
    </source>
</evidence>
<dbReference type="Gene3D" id="3.30.750.44">
    <property type="match status" value="1"/>
</dbReference>
<comment type="caution">
    <text evidence="9">The sequence shown here is derived from an EMBL/GenBank/DDBJ whole genome shotgun (WGS) entry which is preliminary data.</text>
</comment>
<evidence type="ECO:0000313" key="10">
    <source>
        <dbReference type="Proteomes" id="UP000625804"/>
    </source>
</evidence>
<evidence type="ECO:0000259" key="7">
    <source>
        <dbReference type="PROSITE" id="PS50106"/>
    </source>
</evidence>
<dbReference type="GO" id="GO:0006508">
    <property type="term" value="P:proteolysis"/>
    <property type="evidence" value="ECO:0007669"/>
    <property type="project" value="UniProtKB-KW"/>
</dbReference>
<evidence type="ECO:0000313" key="9">
    <source>
        <dbReference type="EMBL" id="NSL53252.1"/>
    </source>
</evidence>
<evidence type="ECO:0000256" key="5">
    <source>
        <dbReference type="ARBA" id="ARBA00022825"/>
    </source>
</evidence>
<dbReference type="Gene3D" id="3.90.226.10">
    <property type="entry name" value="2-enoyl-CoA Hydratase, Chain A, domain 1"/>
    <property type="match status" value="1"/>
</dbReference>
<feature type="domain" description="SLH" evidence="8">
    <location>
        <begin position="592"/>
        <end position="655"/>
    </location>
</feature>
<dbReference type="InterPro" id="IPR001478">
    <property type="entry name" value="PDZ"/>
</dbReference>
<dbReference type="SUPFAM" id="SSF52096">
    <property type="entry name" value="ClpP/crotonase"/>
    <property type="match status" value="1"/>
</dbReference>
<name>A0A8J8GGJ3_9BACI</name>
<dbReference type="Pfam" id="PF03572">
    <property type="entry name" value="Peptidase_S41"/>
    <property type="match status" value="1"/>
</dbReference>
<keyword evidence="10" id="KW-1185">Reference proteome</keyword>
<dbReference type="CDD" id="cd06782">
    <property type="entry name" value="cpPDZ_CPP-like"/>
    <property type="match status" value="1"/>
</dbReference>
<feature type="domain" description="SLH" evidence="8">
    <location>
        <begin position="466"/>
        <end position="526"/>
    </location>
</feature>
<keyword evidence="5 6" id="KW-0720">Serine protease</keyword>
<protein>
    <submittedName>
        <fullName evidence="9">S-layer homology domain-containing protein</fullName>
    </submittedName>
</protein>
<dbReference type="Proteomes" id="UP000625804">
    <property type="component" value="Unassembled WGS sequence"/>
</dbReference>
<dbReference type="RefSeq" id="WP_173732453.1">
    <property type="nucleotide sequence ID" value="NZ_JABTTE010000033.1"/>
</dbReference>
<dbReference type="Pfam" id="PF00395">
    <property type="entry name" value="SLH"/>
    <property type="match status" value="3"/>
</dbReference>
<dbReference type="Pfam" id="PF13180">
    <property type="entry name" value="PDZ_2"/>
    <property type="match status" value="1"/>
</dbReference>
<keyword evidence="4 6" id="KW-0378">Hydrolase</keyword>
<dbReference type="Gene3D" id="2.30.42.10">
    <property type="match status" value="1"/>
</dbReference>
<dbReference type="PANTHER" id="PTHR32060">
    <property type="entry name" value="TAIL-SPECIFIC PROTEASE"/>
    <property type="match status" value="1"/>
</dbReference>
<dbReference type="PROSITE" id="PS50106">
    <property type="entry name" value="PDZ"/>
    <property type="match status" value="1"/>
</dbReference>
<dbReference type="CDD" id="cd07560">
    <property type="entry name" value="Peptidase_S41_CPP"/>
    <property type="match status" value="1"/>
</dbReference>
<dbReference type="InterPro" id="IPR029045">
    <property type="entry name" value="ClpP/crotonase-like_dom_sf"/>
</dbReference>
<dbReference type="AlphaFoldDB" id="A0A8J8GGJ3"/>
<evidence type="ECO:0000256" key="6">
    <source>
        <dbReference type="RuleBase" id="RU004404"/>
    </source>
</evidence>
<evidence type="ECO:0000256" key="2">
    <source>
        <dbReference type="ARBA" id="ARBA00022670"/>
    </source>
</evidence>
<dbReference type="InterPro" id="IPR004447">
    <property type="entry name" value="Peptidase_S41A"/>
</dbReference>
<dbReference type="InterPro" id="IPR001119">
    <property type="entry name" value="SLH_dom"/>
</dbReference>
<dbReference type="GO" id="GO:0004175">
    <property type="term" value="F:endopeptidase activity"/>
    <property type="evidence" value="ECO:0007669"/>
    <property type="project" value="TreeGrafter"/>
</dbReference>
<organism evidence="9 10">
    <name type="scientific">Calidifontibacillus erzurumensis</name>
    <dbReference type="NCBI Taxonomy" id="2741433"/>
    <lineage>
        <taxon>Bacteria</taxon>
        <taxon>Bacillati</taxon>
        <taxon>Bacillota</taxon>
        <taxon>Bacilli</taxon>
        <taxon>Bacillales</taxon>
        <taxon>Bacillaceae</taxon>
        <taxon>Calidifontibacillus/Schinkia group</taxon>
        <taxon>Calidifontibacillus</taxon>
    </lineage>
</organism>
<dbReference type="NCBIfam" id="TIGR00225">
    <property type="entry name" value="prc"/>
    <property type="match status" value="1"/>
</dbReference>
<dbReference type="InterPro" id="IPR005151">
    <property type="entry name" value="Tail-specific_protease"/>
</dbReference>
<gene>
    <name evidence="9" type="ORF">HR057_16035</name>
</gene>
<dbReference type="SMART" id="SM00245">
    <property type="entry name" value="TSPc"/>
    <property type="match status" value="1"/>
</dbReference>
<dbReference type="GO" id="GO:0008236">
    <property type="term" value="F:serine-type peptidase activity"/>
    <property type="evidence" value="ECO:0007669"/>
    <property type="project" value="UniProtKB-KW"/>
</dbReference>
<evidence type="ECO:0000256" key="1">
    <source>
        <dbReference type="ARBA" id="ARBA00009179"/>
    </source>
</evidence>
<evidence type="ECO:0000259" key="8">
    <source>
        <dbReference type="PROSITE" id="PS51272"/>
    </source>
</evidence>
<proteinExistence type="inferred from homology"/>
<feature type="domain" description="SLH" evidence="8">
    <location>
        <begin position="527"/>
        <end position="590"/>
    </location>
</feature>
<reference evidence="9" key="1">
    <citation type="submission" date="2020-06" db="EMBL/GenBank/DDBJ databases">
        <title>A novel thermopfilic bacterium from Erzurum, Turkey.</title>
        <authorList>
            <person name="Adiguzel A."/>
            <person name="Ay H."/>
            <person name="Baltaci M.O."/>
        </authorList>
    </citation>
    <scope>NUCLEOTIDE SEQUENCE</scope>
    <source>
        <strain evidence="9">P2</strain>
    </source>
</reference>
<accession>A0A8J8GGJ3</accession>
<dbReference type="SUPFAM" id="SSF50156">
    <property type="entry name" value="PDZ domain-like"/>
    <property type="match status" value="1"/>
</dbReference>
<feature type="domain" description="PDZ" evidence="7">
    <location>
        <begin position="70"/>
        <end position="145"/>
    </location>
</feature>
<dbReference type="PANTHER" id="PTHR32060:SF22">
    <property type="entry name" value="CARBOXYL-TERMINAL-PROCESSING PEPTIDASE 3, CHLOROPLASTIC"/>
    <property type="match status" value="1"/>
</dbReference>